<gene>
    <name evidence="1" type="ORF">NDU88_000858</name>
</gene>
<name>A0AAV7S5Q2_PLEWA</name>
<proteinExistence type="predicted"/>
<protein>
    <submittedName>
        <fullName evidence="1">Uncharacterized protein</fullName>
    </submittedName>
</protein>
<evidence type="ECO:0000313" key="1">
    <source>
        <dbReference type="EMBL" id="KAJ1160356.1"/>
    </source>
</evidence>
<reference evidence="1" key="1">
    <citation type="journal article" date="2022" name="bioRxiv">
        <title>Sequencing and chromosome-scale assembly of the giantPleurodeles waltlgenome.</title>
        <authorList>
            <person name="Brown T."/>
            <person name="Elewa A."/>
            <person name="Iarovenko S."/>
            <person name="Subramanian E."/>
            <person name="Araus A.J."/>
            <person name="Petzold A."/>
            <person name="Susuki M."/>
            <person name="Suzuki K.-i.T."/>
            <person name="Hayashi T."/>
            <person name="Toyoda A."/>
            <person name="Oliveira C."/>
            <person name="Osipova E."/>
            <person name="Leigh N.D."/>
            <person name="Simon A."/>
            <person name="Yun M.H."/>
        </authorList>
    </citation>
    <scope>NUCLEOTIDE SEQUENCE</scope>
    <source>
        <strain evidence="1">20211129_DDA</strain>
        <tissue evidence="1">Liver</tissue>
    </source>
</reference>
<dbReference type="EMBL" id="JANPWB010000008">
    <property type="protein sequence ID" value="KAJ1160356.1"/>
    <property type="molecule type" value="Genomic_DNA"/>
</dbReference>
<comment type="caution">
    <text evidence="1">The sequence shown here is derived from an EMBL/GenBank/DDBJ whole genome shotgun (WGS) entry which is preliminary data.</text>
</comment>
<evidence type="ECO:0000313" key="2">
    <source>
        <dbReference type="Proteomes" id="UP001066276"/>
    </source>
</evidence>
<dbReference type="AlphaFoldDB" id="A0AAV7S5Q2"/>
<organism evidence="1 2">
    <name type="scientific">Pleurodeles waltl</name>
    <name type="common">Iberian ribbed newt</name>
    <dbReference type="NCBI Taxonomy" id="8319"/>
    <lineage>
        <taxon>Eukaryota</taxon>
        <taxon>Metazoa</taxon>
        <taxon>Chordata</taxon>
        <taxon>Craniata</taxon>
        <taxon>Vertebrata</taxon>
        <taxon>Euteleostomi</taxon>
        <taxon>Amphibia</taxon>
        <taxon>Batrachia</taxon>
        <taxon>Caudata</taxon>
        <taxon>Salamandroidea</taxon>
        <taxon>Salamandridae</taxon>
        <taxon>Pleurodelinae</taxon>
        <taxon>Pleurodeles</taxon>
    </lineage>
</organism>
<keyword evidence="2" id="KW-1185">Reference proteome</keyword>
<sequence>MTVSYVIAGFIQRSYTQALALTGRAGGLEERRFMGKKDSLYNRAFRMYPNFRPKRSACIQKAAPLCVTFKNVPLRSASVPQALVGLAVPLRPVRLTATAALAARPNRGCTLAEGASLTSTPPQYA</sequence>
<dbReference type="Proteomes" id="UP001066276">
    <property type="component" value="Chromosome 4_2"/>
</dbReference>
<accession>A0AAV7S5Q2</accession>